<dbReference type="InterPro" id="IPR002575">
    <property type="entry name" value="Aminoglycoside_PTrfase"/>
</dbReference>
<dbReference type="EMBL" id="KV417625">
    <property type="protein sequence ID" value="KZP13940.1"/>
    <property type="molecule type" value="Genomic_DNA"/>
</dbReference>
<keyword evidence="3" id="KW-1185">Reference proteome</keyword>
<accession>A0A166CRU1</accession>
<dbReference type="Gene3D" id="3.90.1200.10">
    <property type="match status" value="1"/>
</dbReference>
<protein>
    <recommendedName>
        <fullName evidence="1">Aminoglycoside phosphotransferase domain-containing protein</fullName>
    </recommendedName>
</protein>
<reference evidence="2 3" key="1">
    <citation type="journal article" date="2016" name="Mol. Biol. Evol.">
        <title>Comparative Genomics of Early-Diverging Mushroom-Forming Fungi Provides Insights into the Origins of Lignocellulose Decay Capabilities.</title>
        <authorList>
            <person name="Nagy L.G."/>
            <person name="Riley R."/>
            <person name="Tritt A."/>
            <person name="Adam C."/>
            <person name="Daum C."/>
            <person name="Floudas D."/>
            <person name="Sun H."/>
            <person name="Yadav J.S."/>
            <person name="Pangilinan J."/>
            <person name="Larsson K.H."/>
            <person name="Matsuura K."/>
            <person name="Barry K."/>
            <person name="Labutti K."/>
            <person name="Kuo R."/>
            <person name="Ohm R.A."/>
            <person name="Bhattacharya S.S."/>
            <person name="Shirouzu T."/>
            <person name="Yoshinaga Y."/>
            <person name="Martin F.M."/>
            <person name="Grigoriev I.V."/>
            <person name="Hibbett D.S."/>
        </authorList>
    </citation>
    <scope>NUCLEOTIDE SEQUENCE [LARGE SCALE GENOMIC DNA]</scope>
    <source>
        <strain evidence="2 3">CBS 109695</strain>
    </source>
</reference>
<dbReference type="SUPFAM" id="SSF56112">
    <property type="entry name" value="Protein kinase-like (PK-like)"/>
    <property type="match status" value="1"/>
</dbReference>
<evidence type="ECO:0000313" key="3">
    <source>
        <dbReference type="Proteomes" id="UP000076532"/>
    </source>
</evidence>
<dbReference type="AlphaFoldDB" id="A0A166CRU1"/>
<proteinExistence type="predicted"/>
<dbReference type="STRING" id="436010.A0A166CRU1"/>
<dbReference type="InterPro" id="IPR051678">
    <property type="entry name" value="AGP_Transferase"/>
</dbReference>
<dbReference type="OrthoDB" id="10003767at2759"/>
<dbReference type="InterPro" id="IPR011009">
    <property type="entry name" value="Kinase-like_dom_sf"/>
</dbReference>
<feature type="domain" description="Aminoglycoside phosphotransferase" evidence="1">
    <location>
        <begin position="300"/>
        <end position="352"/>
    </location>
</feature>
<gene>
    <name evidence="2" type="ORF">FIBSPDRAFT_897005</name>
</gene>
<sequence>MTDEPFSVDWLGVEDPWVGVSVDLAALHSIVCEVFRVPTAQCGPPVAIGLQQQANYARVYSFQLPSRTVVARLVAPVKPLFKTESEVAAMDFVRSRTSLPVPTVFSYCSEASNPVGSEWVIMEHMSGVEMGDAWDDLQLPQKRRLALDLIDLYDQLFQLNADGCGGIYHSVRSVYDYGLFAPSISDLSKVKHPRSQRWRPLSPKSLRLLRSHCSHPNDDGYELGPLHDISLLNYRLVVPSPSQTLPVFTSNDYVKLIAFNGSPSTRSDYDLPTREKCVELFQSIHNLYSNSPVLGPSADTSSFRFSHGDLHDGNILIDPQSGAITGIIDWESAAFRPFWAEVCGVGWFEEDSQRFIIGSDDPGGFEDDIEPEDVELRAFFRTELHRKNPDLFSSFLGGIELRAVLLAAGDDPRPLGETDIFLSRYHRLGCWQEDRRGAFPWDMQAWLHRRMDLDEINAKRVDALAGRGAVLGSK</sequence>
<dbReference type="PANTHER" id="PTHR21310">
    <property type="entry name" value="AMINOGLYCOSIDE PHOSPHOTRANSFERASE-RELATED-RELATED"/>
    <property type="match status" value="1"/>
</dbReference>
<evidence type="ECO:0000313" key="2">
    <source>
        <dbReference type="EMBL" id="KZP13940.1"/>
    </source>
</evidence>
<dbReference type="PANTHER" id="PTHR21310:SF15">
    <property type="entry name" value="AMINOGLYCOSIDE PHOSPHOTRANSFERASE DOMAIN-CONTAINING PROTEIN"/>
    <property type="match status" value="1"/>
</dbReference>
<dbReference type="Pfam" id="PF01636">
    <property type="entry name" value="APH"/>
    <property type="match status" value="1"/>
</dbReference>
<name>A0A166CRU1_9AGAM</name>
<organism evidence="2 3">
    <name type="scientific">Athelia psychrophila</name>
    <dbReference type="NCBI Taxonomy" id="1759441"/>
    <lineage>
        <taxon>Eukaryota</taxon>
        <taxon>Fungi</taxon>
        <taxon>Dikarya</taxon>
        <taxon>Basidiomycota</taxon>
        <taxon>Agaricomycotina</taxon>
        <taxon>Agaricomycetes</taxon>
        <taxon>Agaricomycetidae</taxon>
        <taxon>Atheliales</taxon>
        <taxon>Atheliaceae</taxon>
        <taxon>Athelia</taxon>
    </lineage>
</organism>
<dbReference type="Proteomes" id="UP000076532">
    <property type="component" value="Unassembled WGS sequence"/>
</dbReference>
<evidence type="ECO:0000259" key="1">
    <source>
        <dbReference type="Pfam" id="PF01636"/>
    </source>
</evidence>